<accession>A0AAE3FKL7</accession>
<dbReference type="AlphaFoldDB" id="A0AAE3FKL7"/>
<reference evidence="1" key="1">
    <citation type="submission" date="2022-05" db="EMBL/GenBank/DDBJ databases">
        <title>Metagenome Sequencing of an Archaeal-Dominated Microbial Community from a Hot Spring at the Los Azufres Geothermal Field, Mexico.</title>
        <authorList>
            <person name="Marin-Paredes R."/>
            <person name="Martinez-Romero E."/>
            <person name="Servin-Garciduenas L.E."/>
        </authorList>
    </citation>
    <scope>NUCLEOTIDE SEQUENCE</scope>
    <source>
        <strain evidence="1">AZ1-454</strain>
    </source>
</reference>
<protein>
    <submittedName>
        <fullName evidence="1">Uncharacterized protein</fullName>
    </submittedName>
</protein>
<proteinExistence type="predicted"/>
<name>A0AAE3FKL7_9CREN</name>
<organism evidence="1">
    <name type="scientific">Candidatus Aramenus sulfurataquae</name>
    <dbReference type="NCBI Taxonomy" id="1326980"/>
    <lineage>
        <taxon>Archaea</taxon>
        <taxon>Thermoproteota</taxon>
        <taxon>Thermoprotei</taxon>
        <taxon>Sulfolobales</taxon>
        <taxon>Sulfolobaceae</taxon>
        <taxon>Candidatus Aramenus</taxon>
    </lineage>
</organism>
<comment type="caution">
    <text evidence="1">The sequence shown here is derived from an EMBL/GenBank/DDBJ whole genome shotgun (WGS) entry which is preliminary data.</text>
</comment>
<gene>
    <name evidence="1" type="ORF">TQ35_009120</name>
</gene>
<dbReference type="EMBL" id="JZWS02000028">
    <property type="protein sequence ID" value="MCL7344715.1"/>
    <property type="molecule type" value="Genomic_DNA"/>
</dbReference>
<evidence type="ECO:0000313" key="1">
    <source>
        <dbReference type="EMBL" id="MCL7344715.1"/>
    </source>
</evidence>
<sequence>MIGVRIFIGEIINIDEYGNVLINDVKGNPLTFRPKDAKFIQIVPETEYEAIKNRYQTK</sequence>